<keyword evidence="4 6" id="KW-1133">Transmembrane helix</keyword>
<feature type="transmembrane region" description="Helical" evidence="6">
    <location>
        <begin position="23"/>
        <end position="42"/>
    </location>
</feature>
<evidence type="ECO:0000256" key="6">
    <source>
        <dbReference type="SAM" id="Phobius"/>
    </source>
</evidence>
<dbReference type="SUPFAM" id="SSF103473">
    <property type="entry name" value="MFS general substrate transporter"/>
    <property type="match status" value="1"/>
</dbReference>
<dbReference type="GO" id="GO:0005886">
    <property type="term" value="C:plasma membrane"/>
    <property type="evidence" value="ECO:0007669"/>
    <property type="project" value="UniProtKB-SubCell"/>
</dbReference>
<comment type="caution">
    <text evidence="8">The sequence shown here is derived from an EMBL/GenBank/DDBJ whole genome shotgun (WGS) entry which is preliminary data.</text>
</comment>
<evidence type="ECO:0000256" key="1">
    <source>
        <dbReference type="ARBA" id="ARBA00004651"/>
    </source>
</evidence>
<gene>
    <name evidence="8" type="ORF">Cba03nite_19900</name>
</gene>
<dbReference type="PROSITE" id="PS50850">
    <property type="entry name" value="MFS"/>
    <property type="match status" value="1"/>
</dbReference>
<feature type="transmembrane region" description="Helical" evidence="6">
    <location>
        <begin position="336"/>
        <end position="358"/>
    </location>
</feature>
<name>A0A8J3JH85_9ACTN</name>
<feature type="transmembrane region" description="Helical" evidence="6">
    <location>
        <begin position="182"/>
        <end position="201"/>
    </location>
</feature>
<dbReference type="InterPro" id="IPR020846">
    <property type="entry name" value="MFS_dom"/>
</dbReference>
<dbReference type="PANTHER" id="PTHR43124">
    <property type="entry name" value="PURINE EFFLUX PUMP PBUE"/>
    <property type="match status" value="1"/>
</dbReference>
<dbReference type="EMBL" id="BONF01000010">
    <property type="protein sequence ID" value="GIF80641.1"/>
    <property type="molecule type" value="Genomic_DNA"/>
</dbReference>
<dbReference type="RefSeq" id="WP_203744451.1">
    <property type="nucleotide sequence ID" value="NZ_BONF01000010.1"/>
</dbReference>
<evidence type="ECO:0000256" key="3">
    <source>
        <dbReference type="ARBA" id="ARBA00022692"/>
    </source>
</evidence>
<keyword evidence="9" id="KW-1185">Reference proteome</keyword>
<accession>A0A8J3JH85</accession>
<feature type="transmembrane region" description="Helical" evidence="6">
    <location>
        <begin position="92"/>
        <end position="113"/>
    </location>
</feature>
<keyword evidence="3 6" id="KW-0812">Transmembrane</keyword>
<evidence type="ECO:0000313" key="9">
    <source>
        <dbReference type="Proteomes" id="UP000601223"/>
    </source>
</evidence>
<feature type="transmembrane region" description="Helical" evidence="6">
    <location>
        <begin position="401"/>
        <end position="419"/>
    </location>
</feature>
<protein>
    <submittedName>
        <fullName evidence="8">MFS transporter</fullName>
    </submittedName>
</protein>
<keyword evidence="5 6" id="KW-0472">Membrane</keyword>
<dbReference type="Gene3D" id="1.20.1250.20">
    <property type="entry name" value="MFS general substrate transporter like domains"/>
    <property type="match status" value="2"/>
</dbReference>
<evidence type="ECO:0000256" key="2">
    <source>
        <dbReference type="ARBA" id="ARBA00022475"/>
    </source>
</evidence>
<dbReference type="PANTHER" id="PTHR43124:SF3">
    <property type="entry name" value="CHLORAMPHENICOL EFFLUX PUMP RV0191"/>
    <property type="match status" value="1"/>
</dbReference>
<proteinExistence type="predicted"/>
<dbReference type="AlphaFoldDB" id="A0A8J3JH85"/>
<reference evidence="8 9" key="1">
    <citation type="submission" date="2021-01" db="EMBL/GenBank/DDBJ databases">
        <title>Whole genome shotgun sequence of Catellatospora bangladeshensis NBRC 107357.</title>
        <authorList>
            <person name="Komaki H."/>
            <person name="Tamura T."/>
        </authorList>
    </citation>
    <scope>NUCLEOTIDE SEQUENCE [LARGE SCALE GENOMIC DNA]</scope>
    <source>
        <strain evidence="8 9">NBRC 107357</strain>
    </source>
</reference>
<feature type="transmembrane region" description="Helical" evidence="6">
    <location>
        <begin position="238"/>
        <end position="260"/>
    </location>
</feature>
<evidence type="ECO:0000259" key="7">
    <source>
        <dbReference type="PROSITE" id="PS50850"/>
    </source>
</evidence>
<feature type="transmembrane region" description="Helical" evidence="6">
    <location>
        <begin position="156"/>
        <end position="176"/>
    </location>
</feature>
<dbReference type="InterPro" id="IPR036259">
    <property type="entry name" value="MFS_trans_sf"/>
</dbReference>
<evidence type="ECO:0000313" key="8">
    <source>
        <dbReference type="EMBL" id="GIF80641.1"/>
    </source>
</evidence>
<keyword evidence="2" id="KW-1003">Cell membrane</keyword>
<feature type="domain" description="Major facilitator superfamily (MFS) profile" evidence="7">
    <location>
        <begin position="27"/>
        <end position="424"/>
    </location>
</feature>
<feature type="transmembrane region" description="Helical" evidence="6">
    <location>
        <begin position="370"/>
        <end position="389"/>
    </location>
</feature>
<dbReference type="InterPro" id="IPR011701">
    <property type="entry name" value="MFS"/>
</dbReference>
<evidence type="ECO:0000256" key="4">
    <source>
        <dbReference type="ARBA" id="ARBA00022989"/>
    </source>
</evidence>
<feature type="transmembrane region" description="Helical" evidence="6">
    <location>
        <begin position="119"/>
        <end position="144"/>
    </location>
</feature>
<evidence type="ECO:0000256" key="5">
    <source>
        <dbReference type="ARBA" id="ARBA00023136"/>
    </source>
</evidence>
<feature type="transmembrane region" description="Helical" evidence="6">
    <location>
        <begin position="275"/>
        <end position="297"/>
    </location>
</feature>
<dbReference type="InterPro" id="IPR050189">
    <property type="entry name" value="MFS_Efflux_Transporters"/>
</dbReference>
<dbReference type="Proteomes" id="UP000601223">
    <property type="component" value="Unassembled WGS sequence"/>
</dbReference>
<feature type="transmembrane region" description="Helical" evidence="6">
    <location>
        <begin position="309"/>
        <end position="330"/>
    </location>
</feature>
<dbReference type="Pfam" id="PF07690">
    <property type="entry name" value="MFS_1"/>
    <property type="match status" value="1"/>
</dbReference>
<sequence length="443" mass="45865">MALQTGEGVAIAPPAATRTTSRLFPWAVFTLTFALLLSDYMSRQVLSAVFPFLKTEWALTDTQLGSLTSIVALTVGILAAPLSLLGDRWGRVNSIVIMAIVWSLATVGSALAAGYGQLLLARFLIGLGEAAYGSVGLAVVLAVFAPHRRASLTGAFMAGGSFGSVLGVALGGVFAVQFGWRWAFAIMGILGLVLAVLYRAMISERKLDAHRVPEPAGESPALAAGQRARLSTLFSTPAVVLAYIGGGLQLFIAGSLFAWLPSYLNRAYGMAPDRAGGVAAIFILILGAGMVGCGMITDRLSRTKPMHKWNTAIAFALTSLVLLGVGFAVAPGGLQMALLAAGCFFAAGTTGPTGAMVARLTHESIRATAFGIYTFFNNLLGLAAGPLITGALADRFGLETAMRYVPLVAVAAAVFLYLGRRAYPSSLQRLAAAGVGGTAKGEA</sequence>
<dbReference type="GO" id="GO:0022857">
    <property type="term" value="F:transmembrane transporter activity"/>
    <property type="evidence" value="ECO:0007669"/>
    <property type="project" value="InterPro"/>
</dbReference>
<comment type="subcellular location">
    <subcellularLocation>
        <location evidence="1">Cell membrane</location>
        <topology evidence="1">Multi-pass membrane protein</topology>
    </subcellularLocation>
</comment>
<feature type="transmembrane region" description="Helical" evidence="6">
    <location>
        <begin position="62"/>
        <end position="85"/>
    </location>
</feature>
<organism evidence="8 9">
    <name type="scientific">Catellatospora bangladeshensis</name>
    <dbReference type="NCBI Taxonomy" id="310355"/>
    <lineage>
        <taxon>Bacteria</taxon>
        <taxon>Bacillati</taxon>
        <taxon>Actinomycetota</taxon>
        <taxon>Actinomycetes</taxon>
        <taxon>Micromonosporales</taxon>
        <taxon>Micromonosporaceae</taxon>
        <taxon>Catellatospora</taxon>
    </lineage>
</organism>